<dbReference type="PANTHER" id="PTHR33735:SF14">
    <property type="entry name" value="PHAGE CAPSID SCAFFOLDING PROTEIN (GPO) SERINE PEPTIDASE"/>
    <property type="match status" value="1"/>
</dbReference>
<evidence type="ECO:0000313" key="1">
    <source>
        <dbReference type="EMBL" id="GEU46100.1"/>
    </source>
</evidence>
<accession>A0A6L2KBK7</accession>
<comment type="caution">
    <text evidence="1">The sequence shown here is derived from an EMBL/GenBank/DDBJ whole genome shotgun (WGS) entry which is preliminary data.</text>
</comment>
<organism evidence="1">
    <name type="scientific">Tanacetum cinerariifolium</name>
    <name type="common">Dalmatian daisy</name>
    <name type="synonym">Chrysanthemum cinerariifolium</name>
    <dbReference type="NCBI Taxonomy" id="118510"/>
    <lineage>
        <taxon>Eukaryota</taxon>
        <taxon>Viridiplantae</taxon>
        <taxon>Streptophyta</taxon>
        <taxon>Embryophyta</taxon>
        <taxon>Tracheophyta</taxon>
        <taxon>Spermatophyta</taxon>
        <taxon>Magnoliopsida</taxon>
        <taxon>eudicotyledons</taxon>
        <taxon>Gunneridae</taxon>
        <taxon>Pentapetalae</taxon>
        <taxon>asterids</taxon>
        <taxon>campanulids</taxon>
        <taxon>Asterales</taxon>
        <taxon>Asteraceae</taxon>
        <taxon>Asteroideae</taxon>
        <taxon>Anthemideae</taxon>
        <taxon>Anthemidinae</taxon>
        <taxon>Tanacetum</taxon>
    </lineage>
</organism>
<dbReference type="PANTHER" id="PTHR33735">
    <property type="entry name" value="EXPRESSED PROTEIN"/>
    <property type="match status" value="1"/>
</dbReference>
<gene>
    <name evidence="1" type="ORF">Tci_018078</name>
</gene>
<proteinExistence type="predicted"/>
<protein>
    <submittedName>
        <fullName evidence="1">Uncharacterized protein</fullName>
    </submittedName>
</protein>
<sequence>MHYILPHSGEGILSPAPAIYASQPATLPSALITMSLQDPTWHMDTGGSSHLNFNASHSIIHSYHRPLHLHNVLVTTNLIEISFISGDLYPVTKPSTSPTAFVSTSAFMWHQRLGHPVDQVPPGAPDPSGSLTNWIVGIVLTCVLPLITYKWGSLALLKNKADTVMETTEHVMETIEAMAKGADEIIDEITDGLPDNSKLKERMKFTPQMHYILPHPGQGILSPAPAIYASQPATLPSALITMSLQDLTWHMDTGFLDSSYPSSM</sequence>
<dbReference type="EMBL" id="BKCJ010002080">
    <property type="protein sequence ID" value="GEU46100.1"/>
    <property type="molecule type" value="Genomic_DNA"/>
</dbReference>
<reference evidence="1" key="1">
    <citation type="journal article" date="2019" name="Sci. Rep.">
        <title>Draft genome of Tanacetum cinerariifolium, the natural source of mosquito coil.</title>
        <authorList>
            <person name="Yamashiro T."/>
            <person name="Shiraishi A."/>
            <person name="Satake H."/>
            <person name="Nakayama K."/>
        </authorList>
    </citation>
    <scope>NUCLEOTIDE SEQUENCE</scope>
</reference>
<dbReference type="AlphaFoldDB" id="A0A6L2KBK7"/>
<name>A0A6L2KBK7_TANCI</name>